<proteinExistence type="predicted"/>
<protein>
    <submittedName>
        <fullName evidence="1">Uncharacterized protein</fullName>
    </submittedName>
</protein>
<evidence type="ECO:0000313" key="1">
    <source>
        <dbReference type="EMBL" id="RMB96111.1"/>
    </source>
</evidence>
<dbReference type="EMBL" id="QRBI01000179">
    <property type="protein sequence ID" value="RMB96111.1"/>
    <property type="molecule type" value="Genomic_DNA"/>
</dbReference>
<keyword evidence="2" id="KW-1185">Reference proteome</keyword>
<accession>A0A3M0J3Z1</accession>
<sequence length="198" mass="21281">MEQVHPHIPAHFASKKHQDIACVLVLKTLANRLSQPPLPLLFHALAHKQQVHLHPGPPAQPQARAGVFPETSSVTAMFAAPRPLQLQEHLRTSPMDAHLATLGLAGQGRAGQGPALHDPAASLPARPCCLLQVLPGLLGLGKEWHSSNVVLLVTSPCWQLQGSPLCDITVLAAPMFQALETLHGKRPEPHPVIKRTGH</sequence>
<dbReference type="Proteomes" id="UP000269221">
    <property type="component" value="Unassembled WGS sequence"/>
</dbReference>
<comment type="caution">
    <text evidence="1">The sequence shown here is derived from an EMBL/GenBank/DDBJ whole genome shotgun (WGS) entry which is preliminary data.</text>
</comment>
<evidence type="ECO:0000313" key="2">
    <source>
        <dbReference type="Proteomes" id="UP000269221"/>
    </source>
</evidence>
<dbReference type="AlphaFoldDB" id="A0A3M0J3Z1"/>
<gene>
    <name evidence="1" type="ORF">DUI87_27397</name>
</gene>
<reference evidence="1 2" key="1">
    <citation type="submission" date="2018-07" db="EMBL/GenBank/DDBJ databases">
        <title>A high quality draft genome assembly of the barn swallow (H. rustica rustica).</title>
        <authorList>
            <person name="Formenti G."/>
            <person name="Chiara M."/>
            <person name="Poveda L."/>
            <person name="Francoijs K.-J."/>
            <person name="Bonisoli-Alquati A."/>
            <person name="Canova L."/>
            <person name="Gianfranceschi L."/>
            <person name="Horner D.S."/>
            <person name="Saino N."/>
        </authorList>
    </citation>
    <scope>NUCLEOTIDE SEQUENCE [LARGE SCALE GENOMIC DNA]</scope>
    <source>
        <strain evidence="1">Chelidonia</strain>
        <tissue evidence="1">Blood</tissue>
    </source>
</reference>
<name>A0A3M0J3Z1_HIRRU</name>
<organism evidence="1 2">
    <name type="scientific">Hirundo rustica rustica</name>
    <dbReference type="NCBI Taxonomy" id="333673"/>
    <lineage>
        <taxon>Eukaryota</taxon>
        <taxon>Metazoa</taxon>
        <taxon>Chordata</taxon>
        <taxon>Craniata</taxon>
        <taxon>Vertebrata</taxon>
        <taxon>Euteleostomi</taxon>
        <taxon>Archelosauria</taxon>
        <taxon>Archosauria</taxon>
        <taxon>Dinosauria</taxon>
        <taxon>Saurischia</taxon>
        <taxon>Theropoda</taxon>
        <taxon>Coelurosauria</taxon>
        <taxon>Aves</taxon>
        <taxon>Neognathae</taxon>
        <taxon>Neoaves</taxon>
        <taxon>Telluraves</taxon>
        <taxon>Australaves</taxon>
        <taxon>Passeriformes</taxon>
        <taxon>Sylvioidea</taxon>
        <taxon>Hirundinidae</taxon>
        <taxon>Hirundo</taxon>
    </lineage>
</organism>